<accession>A0ABX7NSQ6</accession>
<proteinExistence type="predicted"/>
<dbReference type="Gene3D" id="3.40.50.1820">
    <property type="entry name" value="alpha/beta hydrolase"/>
    <property type="match status" value="1"/>
</dbReference>
<dbReference type="InterPro" id="IPR029058">
    <property type="entry name" value="AB_hydrolase_fold"/>
</dbReference>
<dbReference type="SUPFAM" id="SSF53474">
    <property type="entry name" value="alpha/beta-Hydrolases"/>
    <property type="match status" value="1"/>
</dbReference>
<evidence type="ECO:0000313" key="2">
    <source>
        <dbReference type="EMBL" id="QSQ21917.1"/>
    </source>
</evidence>
<keyword evidence="3" id="KW-1185">Reference proteome</keyword>
<organism evidence="2 3">
    <name type="scientific">Pyxidicoccus parkwayensis</name>
    <dbReference type="NCBI Taxonomy" id="2813578"/>
    <lineage>
        <taxon>Bacteria</taxon>
        <taxon>Pseudomonadati</taxon>
        <taxon>Myxococcota</taxon>
        <taxon>Myxococcia</taxon>
        <taxon>Myxococcales</taxon>
        <taxon>Cystobacterineae</taxon>
        <taxon>Myxococcaceae</taxon>
        <taxon>Pyxidicoccus</taxon>
    </lineage>
</organism>
<dbReference type="InterPro" id="IPR003718">
    <property type="entry name" value="OsmC/Ohr_fam"/>
</dbReference>
<dbReference type="PANTHER" id="PTHR39624:SF2">
    <property type="entry name" value="OSMC-LIKE PROTEIN"/>
    <property type="match status" value="1"/>
</dbReference>
<dbReference type="EMBL" id="CP071090">
    <property type="protein sequence ID" value="QSQ21917.1"/>
    <property type="molecule type" value="Genomic_DNA"/>
</dbReference>
<protein>
    <submittedName>
        <fullName evidence="2">OsmC family protein</fullName>
    </submittedName>
</protein>
<dbReference type="InterPro" id="IPR015946">
    <property type="entry name" value="KH_dom-like_a/b"/>
</dbReference>
<dbReference type="Gene3D" id="3.30.300.20">
    <property type="match status" value="1"/>
</dbReference>
<evidence type="ECO:0000313" key="3">
    <source>
        <dbReference type="Proteomes" id="UP000662747"/>
    </source>
</evidence>
<dbReference type="InterPro" id="IPR000073">
    <property type="entry name" value="AB_hydrolase_1"/>
</dbReference>
<dbReference type="PANTHER" id="PTHR39624">
    <property type="entry name" value="PROTEIN INVOLVED IN RIMO-MEDIATED BETA-METHYLTHIOLATION OF RIBOSOMAL PROTEIN S12 YCAO"/>
    <property type="match status" value="1"/>
</dbReference>
<dbReference type="InterPro" id="IPR036102">
    <property type="entry name" value="OsmC/Ohrsf"/>
</dbReference>
<dbReference type="Pfam" id="PF02566">
    <property type="entry name" value="OsmC"/>
    <property type="match status" value="1"/>
</dbReference>
<evidence type="ECO:0000259" key="1">
    <source>
        <dbReference type="Pfam" id="PF12697"/>
    </source>
</evidence>
<gene>
    <name evidence="2" type="ORF">JY651_43355</name>
</gene>
<feature type="domain" description="AB hydrolase-1" evidence="1">
    <location>
        <begin position="46"/>
        <end position="238"/>
    </location>
</feature>
<reference evidence="2 3" key="1">
    <citation type="submission" date="2021-02" db="EMBL/GenBank/DDBJ databases">
        <title>De Novo genome assembly of isolated myxobacteria.</title>
        <authorList>
            <person name="Stevens D.C."/>
        </authorList>
    </citation>
    <scope>NUCLEOTIDE SEQUENCE [LARGE SCALE GENOMIC DNA]</scope>
    <source>
        <strain evidence="3">SCPEA02</strain>
    </source>
</reference>
<dbReference type="SUPFAM" id="SSF82784">
    <property type="entry name" value="OsmC-like"/>
    <property type="match status" value="1"/>
</dbReference>
<name>A0ABX7NSQ6_9BACT</name>
<dbReference type="Pfam" id="PF12697">
    <property type="entry name" value="Abhydrolase_6"/>
    <property type="match status" value="1"/>
</dbReference>
<dbReference type="RefSeq" id="WP_206723494.1">
    <property type="nucleotide sequence ID" value="NZ_CP071090.1"/>
</dbReference>
<sequence length="403" mass="42932">MSTRAVELRGTGGVPVTAVLELPPGRPAASAVLVSCFACLGNSPGPARLCHALVSRGFAVLRLDFTAKPAGDDGVQPRPDTVPSVDAVVEAAAWLRERYPPARLLVGHSLGGTAAAAALPRLPEVAALALVNAPSGPEPVLERLAAREREEGEGEVTLGPGRLRLLRGFLHDIAAPRVAVALGAFPGAVLVLQAPEDRYVSLEHARRLVAAARHPGSLFVLDGADHFLSREADAALAAEVLGLWAARHVTPVTEREAPLPPGVVEVHEAGQGGPYAQDIRTGRHRLRADEPLSVGGENSGPTPYGLLLAALGACTAMTLRMYATRKGWPLEHVHVQLSHDKVHSKDCAECETQVRKVDRLLRRVRLVGPLSQEQREKLTAMADRCPVHQTLESEVDVRTELEE</sequence>
<dbReference type="Proteomes" id="UP000662747">
    <property type="component" value="Chromosome"/>
</dbReference>